<sequence length="98" mass="10821">MEPTGGNAGVQKRRLREDIEKALAEYGEYSHEEVDEVIKILEKIGMKATKGFTVIERSDLLEKGMPAVVAGILMKAFEGIVPQLFGAEGAQDDWKGRE</sequence>
<dbReference type="Proteomes" id="UP000821837">
    <property type="component" value="Chromosome 10"/>
</dbReference>
<gene>
    <name evidence="1" type="ORF">HPB52_006192</name>
</gene>
<evidence type="ECO:0000313" key="2">
    <source>
        <dbReference type="Proteomes" id="UP000821837"/>
    </source>
</evidence>
<dbReference type="AlphaFoldDB" id="A0A9D4QDM0"/>
<evidence type="ECO:0000313" key="1">
    <source>
        <dbReference type="EMBL" id="KAH7975847.1"/>
    </source>
</evidence>
<proteinExistence type="predicted"/>
<accession>A0A9D4QDM0</accession>
<name>A0A9D4QDM0_RHISA</name>
<protein>
    <submittedName>
        <fullName evidence="1">Uncharacterized protein</fullName>
    </submittedName>
</protein>
<dbReference type="EMBL" id="JABSTV010001246">
    <property type="protein sequence ID" value="KAH7975847.1"/>
    <property type="molecule type" value="Genomic_DNA"/>
</dbReference>
<reference evidence="1" key="1">
    <citation type="journal article" date="2020" name="Cell">
        <title>Large-Scale Comparative Analyses of Tick Genomes Elucidate Their Genetic Diversity and Vector Capacities.</title>
        <authorList>
            <consortium name="Tick Genome and Microbiome Consortium (TIGMIC)"/>
            <person name="Jia N."/>
            <person name="Wang J."/>
            <person name="Shi W."/>
            <person name="Du L."/>
            <person name="Sun Y."/>
            <person name="Zhan W."/>
            <person name="Jiang J.F."/>
            <person name="Wang Q."/>
            <person name="Zhang B."/>
            <person name="Ji P."/>
            <person name="Bell-Sakyi L."/>
            <person name="Cui X.M."/>
            <person name="Yuan T.T."/>
            <person name="Jiang B.G."/>
            <person name="Yang W.F."/>
            <person name="Lam T.T."/>
            <person name="Chang Q.C."/>
            <person name="Ding S.J."/>
            <person name="Wang X.J."/>
            <person name="Zhu J.G."/>
            <person name="Ruan X.D."/>
            <person name="Zhao L."/>
            <person name="Wei J.T."/>
            <person name="Ye R.Z."/>
            <person name="Que T.C."/>
            <person name="Du C.H."/>
            <person name="Zhou Y.H."/>
            <person name="Cheng J.X."/>
            <person name="Dai P.F."/>
            <person name="Guo W.B."/>
            <person name="Han X.H."/>
            <person name="Huang E.J."/>
            <person name="Li L.F."/>
            <person name="Wei W."/>
            <person name="Gao Y.C."/>
            <person name="Liu J.Z."/>
            <person name="Shao H.Z."/>
            <person name="Wang X."/>
            <person name="Wang C.C."/>
            <person name="Yang T.C."/>
            <person name="Huo Q.B."/>
            <person name="Li W."/>
            <person name="Chen H.Y."/>
            <person name="Chen S.E."/>
            <person name="Zhou L.G."/>
            <person name="Ni X.B."/>
            <person name="Tian J.H."/>
            <person name="Sheng Y."/>
            <person name="Liu T."/>
            <person name="Pan Y.S."/>
            <person name="Xia L.Y."/>
            <person name="Li J."/>
            <person name="Zhao F."/>
            <person name="Cao W.C."/>
        </authorList>
    </citation>
    <scope>NUCLEOTIDE SEQUENCE</scope>
    <source>
        <strain evidence="1">Rsan-2018</strain>
    </source>
</reference>
<comment type="caution">
    <text evidence="1">The sequence shown here is derived from an EMBL/GenBank/DDBJ whole genome shotgun (WGS) entry which is preliminary data.</text>
</comment>
<keyword evidence="2" id="KW-1185">Reference proteome</keyword>
<reference evidence="1" key="2">
    <citation type="submission" date="2021-09" db="EMBL/GenBank/DDBJ databases">
        <authorList>
            <person name="Jia N."/>
            <person name="Wang J."/>
            <person name="Shi W."/>
            <person name="Du L."/>
            <person name="Sun Y."/>
            <person name="Zhan W."/>
            <person name="Jiang J."/>
            <person name="Wang Q."/>
            <person name="Zhang B."/>
            <person name="Ji P."/>
            <person name="Sakyi L.B."/>
            <person name="Cui X."/>
            <person name="Yuan T."/>
            <person name="Jiang B."/>
            <person name="Yang W."/>
            <person name="Lam T.T.-Y."/>
            <person name="Chang Q."/>
            <person name="Ding S."/>
            <person name="Wang X."/>
            <person name="Zhu J."/>
            <person name="Ruan X."/>
            <person name="Zhao L."/>
            <person name="Wei J."/>
            <person name="Que T."/>
            <person name="Du C."/>
            <person name="Cheng J."/>
            <person name="Dai P."/>
            <person name="Han X."/>
            <person name="Huang E."/>
            <person name="Gao Y."/>
            <person name="Liu J."/>
            <person name="Shao H."/>
            <person name="Ye R."/>
            <person name="Li L."/>
            <person name="Wei W."/>
            <person name="Wang X."/>
            <person name="Wang C."/>
            <person name="Huo Q."/>
            <person name="Li W."/>
            <person name="Guo W."/>
            <person name="Chen H."/>
            <person name="Chen S."/>
            <person name="Zhou L."/>
            <person name="Zhou L."/>
            <person name="Ni X."/>
            <person name="Tian J."/>
            <person name="Zhou Y."/>
            <person name="Sheng Y."/>
            <person name="Liu T."/>
            <person name="Pan Y."/>
            <person name="Xia L."/>
            <person name="Li J."/>
            <person name="Zhao F."/>
            <person name="Cao W."/>
        </authorList>
    </citation>
    <scope>NUCLEOTIDE SEQUENCE</scope>
    <source>
        <strain evidence="1">Rsan-2018</strain>
        <tissue evidence="1">Larvae</tissue>
    </source>
</reference>
<organism evidence="1 2">
    <name type="scientific">Rhipicephalus sanguineus</name>
    <name type="common">Brown dog tick</name>
    <name type="synonym">Ixodes sanguineus</name>
    <dbReference type="NCBI Taxonomy" id="34632"/>
    <lineage>
        <taxon>Eukaryota</taxon>
        <taxon>Metazoa</taxon>
        <taxon>Ecdysozoa</taxon>
        <taxon>Arthropoda</taxon>
        <taxon>Chelicerata</taxon>
        <taxon>Arachnida</taxon>
        <taxon>Acari</taxon>
        <taxon>Parasitiformes</taxon>
        <taxon>Ixodida</taxon>
        <taxon>Ixodoidea</taxon>
        <taxon>Ixodidae</taxon>
        <taxon>Rhipicephalinae</taxon>
        <taxon>Rhipicephalus</taxon>
        <taxon>Rhipicephalus</taxon>
    </lineage>
</organism>